<dbReference type="RefSeq" id="WP_068960040.1">
    <property type="nucleotide sequence ID" value="NZ_CAMVVV010000007.1"/>
</dbReference>
<name>A0A1B1S781_9BACT</name>
<dbReference type="GeneID" id="65535654"/>
<evidence type="ECO:0008006" key="3">
    <source>
        <dbReference type="Google" id="ProtNLM"/>
    </source>
</evidence>
<dbReference type="Proteomes" id="UP000186351">
    <property type="component" value="Chromosome"/>
</dbReference>
<dbReference type="EMBL" id="CP015402">
    <property type="protein sequence ID" value="ANU62657.1"/>
    <property type="molecule type" value="Genomic_DNA"/>
</dbReference>
<evidence type="ECO:0000313" key="2">
    <source>
        <dbReference type="Proteomes" id="UP000186351"/>
    </source>
</evidence>
<protein>
    <recommendedName>
        <fullName evidence="3">CBS domain-containing protein</fullName>
    </recommendedName>
</protein>
<keyword evidence="2" id="KW-1185">Reference proteome</keyword>
<dbReference type="AlphaFoldDB" id="A0A1B1S781"/>
<gene>
    <name evidence="1" type="ORF">A4V02_02220</name>
</gene>
<sequence>MTAKDAISSQIEALNGEMTIGESIDRLCIAIERRGPLPVVDDSGRYLGMADASALGAPRGSQLGNLANGTRPMSASSPVSLLLERMAAGETVIPIVDDVSSEMYIGAADRESAMRMAASLFPQLDDYTELTVVCPSGEYSASAIAHAVEDADAHLLNLNVVAGTQPNSPTTVILRVNHSRGDSVARSLARYGYDTVEMAGTPGLLNADMIERVNSLLHYLEV</sequence>
<dbReference type="STRING" id="1796646.A4V02_02220"/>
<organism evidence="1 2">
    <name type="scientific">Muribaculum intestinale</name>
    <dbReference type="NCBI Taxonomy" id="1796646"/>
    <lineage>
        <taxon>Bacteria</taxon>
        <taxon>Pseudomonadati</taxon>
        <taxon>Bacteroidota</taxon>
        <taxon>Bacteroidia</taxon>
        <taxon>Bacteroidales</taxon>
        <taxon>Muribaculaceae</taxon>
        <taxon>Muribaculum</taxon>
    </lineage>
</organism>
<proteinExistence type="predicted"/>
<dbReference type="OrthoDB" id="1099513at2"/>
<dbReference type="KEGG" id="pary:A4V02_02220"/>
<accession>A0A1B1S781</accession>
<reference evidence="2" key="1">
    <citation type="submission" date="2016-04" db="EMBL/GenBank/DDBJ databases">
        <title>Complete Genome Sequences of Twelve Strains of a Stable Defined Moderately Diverse Mouse Microbiota 2 (sDMDMm2).</title>
        <authorList>
            <person name="Uchimura Y."/>
            <person name="Wyss M."/>
            <person name="Brugiroux S."/>
            <person name="Limenitakis J.P."/>
            <person name="Stecher B."/>
            <person name="McCoy K.D."/>
            <person name="Macpherson A.J."/>
        </authorList>
    </citation>
    <scope>NUCLEOTIDE SEQUENCE [LARGE SCALE GENOMIC DNA]</scope>
    <source>
        <strain evidence="2">YL27</strain>
    </source>
</reference>
<evidence type="ECO:0000313" key="1">
    <source>
        <dbReference type="EMBL" id="ANU62657.1"/>
    </source>
</evidence>